<dbReference type="EMBL" id="CABFWN010000001">
    <property type="protein sequence ID" value="VUG16957.1"/>
    <property type="molecule type" value="Genomic_DNA"/>
</dbReference>
<evidence type="ECO:0000313" key="2">
    <source>
        <dbReference type="Proteomes" id="UP000478008"/>
    </source>
</evidence>
<reference evidence="1 2" key="1">
    <citation type="submission" date="2019-07" db="EMBL/GenBank/DDBJ databases">
        <authorList>
            <person name="Friedrich A."/>
            <person name="Schacherer J."/>
        </authorList>
    </citation>
    <scope>NUCLEOTIDE SEQUENCE [LARGE SCALE GENOMIC DNA]</scope>
</reference>
<name>A0A7D9CVT9_DEKBR</name>
<evidence type="ECO:0000313" key="1">
    <source>
        <dbReference type="EMBL" id="VUG16957.1"/>
    </source>
</evidence>
<protein>
    <submittedName>
        <fullName evidence="1">DEBR0S1_29976g1_1</fullName>
    </submittedName>
</protein>
<dbReference type="Proteomes" id="UP000478008">
    <property type="component" value="Unassembled WGS sequence"/>
</dbReference>
<organism evidence="1 2">
    <name type="scientific">Dekkera bruxellensis</name>
    <name type="common">Brettanomyces custersii</name>
    <dbReference type="NCBI Taxonomy" id="5007"/>
    <lineage>
        <taxon>Eukaryota</taxon>
        <taxon>Fungi</taxon>
        <taxon>Dikarya</taxon>
        <taxon>Ascomycota</taxon>
        <taxon>Saccharomycotina</taxon>
        <taxon>Pichiomycetes</taxon>
        <taxon>Pichiales</taxon>
        <taxon>Pichiaceae</taxon>
        <taxon>Brettanomyces</taxon>
    </lineage>
</organism>
<proteinExistence type="predicted"/>
<gene>
    <name evidence="1" type="ORF">DEBR0S1_29976G</name>
</gene>
<dbReference type="Gene3D" id="3.40.50.1820">
    <property type="entry name" value="alpha/beta hydrolase"/>
    <property type="match status" value="1"/>
</dbReference>
<dbReference type="AlphaFoldDB" id="A0A7D9CVT9"/>
<keyword evidence="2" id="KW-1185">Reference proteome</keyword>
<accession>A0A7D9CVT9</accession>
<dbReference type="InterPro" id="IPR029058">
    <property type="entry name" value="AB_hydrolase_fold"/>
</dbReference>
<sequence length="292" mass="33276">MSQLQERSEGVWIRKCFRIKDKPDLVIFFIPNIMLFSAEPYVYVEYLTTLHGLLLMQGFDNPAVFLTKVQRESEGWSYQYYLESIIHIWIKITTLYPDAKFVLAGSSISATLIISILEHIASEGNPTAKPYGAILISPIPIWHINNGRNASMSRKNKGDFITASLLKKISSMCLSEEMSYEKFTNERWKNAFPEGGIVLSYGSCEIDLPEIKQLAFELGKFGRVKSLERADGIHCWPMISFLTEDAQDEKEDSCFVLAGIIARMIVWQMTAYMSPKFARNSMNVLTIDDSHI</sequence>